<dbReference type="RefSeq" id="WP_094824689.1">
    <property type="nucleotide sequence ID" value="NZ_NEVL01000001.1"/>
</dbReference>
<feature type="region of interest" description="Disordered" evidence="4">
    <location>
        <begin position="1"/>
        <end position="34"/>
    </location>
</feature>
<dbReference type="EMBL" id="NEVL01000001">
    <property type="protein sequence ID" value="OZI40573.1"/>
    <property type="molecule type" value="Genomic_DNA"/>
</dbReference>
<dbReference type="PANTHER" id="PTHR10272">
    <property type="entry name" value="PLATELET-ACTIVATING FACTOR ACETYLHYDROLASE"/>
    <property type="match status" value="1"/>
</dbReference>
<dbReference type="InterPro" id="IPR016986">
    <property type="entry name" value="UCP031982_abhydr"/>
</dbReference>
<keyword evidence="2" id="KW-0442">Lipid degradation</keyword>
<dbReference type="AlphaFoldDB" id="A0A261SW94"/>
<accession>A0A261SW94</accession>
<evidence type="ECO:0000313" key="7">
    <source>
        <dbReference type="Proteomes" id="UP000217005"/>
    </source>
</evidence>
<dbReference type="GO" id="GO:0016042">
    <property type="term" value="P:lipid catabolic process"/>
    <property type="evidence" value="ECO:0007669"/>
    <property type="project" value="UniProtKB-KW"/>
</dbReference>
<dbReference type="InterPro" id="IPR022742">
    <property type="entry name" value="Hydrolase_4"/>
</dbReference>
<evidence type="ECO:0000313" key="6">
    <source>
        <dbReference type="EMBL" id="OZI40573.1"/>
    </source>
</evidence>
<dbReference type="GO" id="GO:0003847">
    <property type="term" value="F:1-alkyl-2-acetylglycerophosphocholine esterase activity"/>
    <property type="evidence" value="ECO:0007669"/>
    <property type="project" value="TreeGrafter"/>
</dbReference>
<dbReference type="Gene3D" id="3.40.50.1820">
    <property type="entry name" value="alpha/beta hydrolase"/>
    <property type="match status" value="1"/>
</dbReference>
<dbReference type="InterPro" id="IPR029058">
    <property type="entry name" value="AB_hydrolase_fold"/>
</dbReference>
<dbReference type="PANTHER" id="PTHR10272:SF0">
    <property type="entry name" value="PLATELET-ACTIVATING FACTOR ACETYLHYDROLASE"/>
    <property type="match status" value="1"/>
</dbReference>
<keyword evidence="1 6" id="KW-0378">Hydrolase</keyword>
<evidence type="ECO:0000259" key="5">
    <source>
        <dbReference type="Pfam" id="PF12146"/>
    </source>
</evidence>
<evidence type="ECO:0000256" key="4">
    <source>
        <dbReference type="SAM" id="MobiDB-lite"/>
    </source>
</evidence>
<evidence type="ECO:0000256" key="3">
    <source>
        <dbReference type="ARBA" id="ARBA00023098"/>
    </source>
</evidence>
<dbReference type="SUPFAM" id="SSF53474">
    <property type="entry name" value="alpha/beta-Hydrolases"/>
    <property type="match status" value="1"/>
</dbReference>
<dbReference type="Proteomes" id="UP000217005">
    <property type="component" value="Unassembled WGS sequence"/>
</dbReference>
<protein>
    <submittedName>
        <fullName evidence="6">Dienelactone hydrolase</fullName>
    </submittedName>
</protein>
<comment type="caution">
    <text evidence="6">The sequence shown here is derived from an EMBL/GenBank/DDBJ whole genome shotgun (WGS) entry which is preliminary data.</text>
</comment>
<gene>
    <name evidence="6" type="ORF">CEG14_02085</name>
</gene>
<evidence type="ECO:0000256" key="1">
    <source>
        <dbReference type="ARBA" id="ARBA00022801"/>
    </source>
</evidence>
<organism evidence="6 7">
    <name type="scientific">Bordetella genomosp. 1</name>
    <dbReference type="NCBI Taxonomy" id="1395607"/>
    <lineage>
        <taxon>Bacteria</taxon>
        <taxon>Pseudomonadati</taxon>
        <taxon>Pseudomonadota</taxon>
        <taxon>Betaproteobacteria</taxon>
        <taxon>Burkholderiales</taxon>
        <taxon>Alcaligenaceae</taxon>
        <taxon>Bordetella</taxon>
    </lineage>
</organism>
<name>A0A261SW94_9BORD</name>
<dbReference type="PIRSF" id="PIRSF031982">
    <property type="entry name" value="UCP031982_abhydr"/>
    <property type="match status" value="1"/>
</dbReference>
<dbReference type="Pfam" id="PF12146">
    <property type="entry name" value="Hydrolase_4"/>
    <property type="match status" value="1"/>
</dbReference>
<evidence type="ECO:0000256" key="2">
    <source>
        <dbReference type="ARBA" id="ARBA00022963"/>
    </source>
</evidence>
<proteinExistence type="predicted"/>
<dbReference type="OrthoDB" id="192696at2"/>
<reference evidence="6 7" key="1">
    <citation type="submission" date="2017-05" db="EMBL/GenBank/DDBJ databases">
        <title>Complete and WGS of Bordetella genogroups.</title>
        <authorList>
            <person name="Spilker T."/>
            <person name="LiPuma J."/>
        </authorList>
    </citation>
    <scope>NUCLEOTIDE SEQUENCE [LARGE SCALE GENOMIC DNA]</scope>
    <source>
        <strain evidence="6 7">AU17610</strain>
    </source>
</reference>
<sequence>MPGNLHALSAARPGPAAPRPRRLDRSPCPAARPPRARWRPLRALLLWLAALALLPAAHATGFGLIRIPPAAGLPALAGAVWYPCAAPQGAAALGPTTLQGLLACDPPKHRQWPLVILSHGSGGSYLGHRDTAETLARAGFVVAAIEHRGDNAHDMARRGHLDVFASRPGDLSRLIDFMTEHWRYASHLIPYNVGVFGYSRGGYDALVLAGAQPDLSLLTPFCQGAASIPWCGEIARRAWPVLPEPDPRVKAIVLADPLNLFSRPGLARVDVPVQIWASQFGGDGIVPSDVTALQRNLPRDPDYHLAKQASHHAFLPACAAQQRKQLPSLCRDAAGFDRQAFHQRLNASVKAFFQDHL</sequence>
<keyword evidence="3" id="KW-0443">Lipid metabolism</keyword>
<feature type="domain" description="Serine aminopeptidase S33" evidence="5">
    <location>
        <begin position="114"/>
        <end position="234"/>
    </location>
</feature>